<dbReference type="AlphaFoldDB" id="A0A813CLJ7"/>
<dbReference type="InterPro" id="IPR035979">
    <property type="entry name" value="RBD_domain_sf"/>
</dbReference>
<reference evidence="2" key="1">
    <citation type="submission" date="2021-02" db="EMBL/GenBank/DDBJ databases">
        <authorList>
            <person name="Dougan E. K."/>
            <person name="Rhodes N."/>
            <person name="Thang M."/>
            <person name="Chan C."/>
        </authorList>
    </citation>
    <scope>NUCLEOTIDE SEQUENCE</scope>
</reference>
<evidence type="ECO:0000256" key="1">
    <source>
        <dbReference type="SAM" id="MobiDB-lite"/>
    </source>
</evidence>
<keyword evidence="3" id="KW-1185">Reference proteome</keyword>
<evidence type="ECO:0000313" key="3">
    <source>
        <dbReference type="Proteomes" id="UP000601435"/>
    </source>
</evidence>
<feature type="non-terminal residue" evidence="2">
    <location>
        <position position="1"/>
    </location>
</feature>
<proteinExistence type="predicted"/>
<dbReference type="OrthoDB" id="426122at2759"/>
<dbReference type="Proteomes" id="UP000601435">
    <property type="component" value="Unassembled WGS sequence"/>
</dbReference>
<accession>A0A813CLJ7</accession>
<sequence>DGLVPPQPTAPQAVLSYTTAALSPPPGLAATPKPQPTLPLVPLPAACSAVPAFWPVTAVLPEYEDEAMGHLADQLLALLDEPETIHLAKLLLTQGFLKEEDVPGLIANEQNSGLQPRPVPKADRPSKAARMMPAVPQMTPAPAMSEPLMSLRDASGDGAARQELPQSRALQAGQDEAAQVPETPQPVHLSTFVGLVPKLQEACTSPMDPMTKLQQLPTIAEHLMSLPGLDPSQWLPTFLQMMQELLAAGPQIPARGAANTGIPPADHGVLRAQHQVGLGSRLQESASISAPSDLLASESFDEEDGAALEQWTYIGSSSTDERGEALPSTVKAVTSFIIQNLPLDFNQQKVMDFIDSFGYRDLYDVLLWFPAKKSSRRQTSSAFINFRNPELAVVFRTQFHNSKITDGDTKLNICPAIVQGFTENFVKFWHLTQKDPHSGSICCPYFASDQMEKVTDDVWSRARAMLDTSGQTRGSPEQEGFSRCPFAALSRWQGVCQDCEDPDSECALIYLRLSSHAVILYPCFWCAGASLIIKHGLCNMKPQEDDVFSRLNTMSGCP</sequence>
<gene>
    <name evidence="2" type="ORF">SNEC2469_LOCUS35383</name>
</gene>
<protein>
    <recommendedName>
        <fullName evidence="4">RRM domain-containing protein</fullName>
    </recommendedName>
</protein>
<feature type="region of interest" description="Disordered" evidence="1">
    <location>
        <begin position="108"/>
        <end position="133"/>
    </location>
</feature>
<dbReference type="EMBL" id="CAJNJA010102141">
    <property type="protein sequence ID" value="CAE7944619.1"/>
    <property type="molecule type" value="Genomic_DNA"/>
</dbReference>
<name>A0A813CLJ7_9DINO</name>
<dbReference type="SUPFAM" id="SSF54928">
    <property type="entry name" value="RNA-binding domain, RBD"/>
    <property type="match status" value="1"/>
</dbReference>
<organism evidence="2 3">
    <name type="scientific">Symbiodinium necroappetens</name>
    <dbReference type="NCBI Taxonomy" id="1628268"/>
    <lineage>
        <taxon>Eukaryota</taxon>
        <taxon>Sar</taxon>
        <taxon>Alveolata</taxon>
        <taxon>Dinophyceae</taxon>
        <taxon>Suessiales</taxon>
        <taxon>Symbiodiniaceae</taxon>
        <taxon>Symbiodinium</taxon>
    </lineage>
</organism>
<evidence type="ECO:0008006" key="4">
    <source>
        <dbReference type="Google" id="ProtNLM"/>
    </source>
</evidence>
<comment type="caution">
    <text evidence="2">The sequence shown here is derived from an EMBL/GenBank/DDBJ whole genome shotgun (WGS) entry which is preliminary data.</text>
</comment>
<evidence type="ECO:0000313" key="2">
    <source>
        <dbReference type="EMBL" id="CAE7944619.1"/>
    </source>
</evidence>
<dbReference type="GO" id="GO:0003676">
    <property type="term" value="F:nucleic acid binding"/>
    <property type="evidence" value="ECO:0007669"/>
    <property type="project" value="InterPro"/>
</dbReference>